<protein>
    <recommendedName>
        <fullName evidence="3">DUF1798 family protein</fullName>
    </recommendedName>
</protein>
<dbReference type="InterPro" id="IPR023351">
    <property type="entry name" value="YppE-like_sf"/>
</dbReference>
<dbReference type="InterPro" id="IPR014913">
    <property type="entry name" value="YppE-like"/>
</dbReference>
<dbReference type="Pfam" id="PF08807">
    <property type="entry name" value="DUF1798"/>
    <property type="match status" value="1"/>
</dbReference>
<name>A0A1I2N221_9BACL</name>
<proteinExistence type="predicted"/>
<evidence type="ECO:0000313" key="1">
    <source>
        <dbReference type="EMBL" id="SFF97140.1"/>
    </source>
</evidence>
<accession>A0A1I2N221</accession>
<dbReference type="Proteomes" id="UP000198752">
    <property type="component" value="Unassembled WGS sequence"/>
</dbReference>
<dbReference type="Gene3D" id="1.20.120.440">
    <property type="entry name" value="YppE-like"/>
    <property type="match status" value="1"/>
</dbReference>
<organism evidence="1 2">
    <name type="scientific">Sporolactobacillus nakayamae</name>
    <dbReference type="NCBI Taxonomy" id="269670"/>
    <lineage>
        <taxon>Bacteria</taxon>
        <taxon>Bacillati</taxon>
        <taxon>Bacillota</taxon>
        <taxon>Bacilli</taxon>
        <taxon>Bacillales</taxon>
        <taxon>Sporolactobacillaceae</taxon>
        <taxon>Sporolactobacillus</taxon>
    </lineage>
</organism>
<evidence type="ECO:0008006" key="3">
    <source>
        <dbReference type="Google" id="ProtNLM"/>
    </source>
</evidence>
<sequence length="128" mass="15574">MHQQADNKLRELTLHLRELNQNAFQQFSKRTQEKDFQVDFYNEVKPFADKVQELIDIWRPLAEAWVRRSKPKYVFPIQIKDTCDNLSIICVTAFQKDTRKRRFYETIKSIDYVLENILDQLERDHVKR</sequence>
<dbReference type="STRING" id="269670.SAMN02982927_00200"/>
<gene>
    <name evidence="1" type="ORF">SAMN02982927_00200</name>
</gene>
<evidence type="ECO:0000313" key="2">
    <source>
        <dbReference type="Proteomes" id="UP000198752"/>
    </source>
</evidence>
<dbReference type="AlphaFoldDB" id="A0A1I2N221"/>
<dbReference type="EMBL" id="FOOY01000003">
    <property type="protein sequence ID" value="SFF97140.1"/>
    <property type="molecule type" value="Genomic_DNA"/>
</dbReference>
<keyword evidence="2" id="KW-1185">Reference proteome</keyword>
<dbReference type="SUPFAM" id="SSF140415">
    <property type="entry name" value="YppE-like"/>
    <property type="match status" value="1"/>
</dbReference>
<reference evidence="2" key="1">
    <citation type="submission" date="2016-10" db="EMBL/GenBank/DDBJ databases">
        <authorList>
            <person name="Varghese N."/>
            <person name="Submissions S."/>
        </authorList>
    </citation>
    <scope>NUCLEOTIDE SEQUENCE [LARGE SCALE GENOMIC DNA]</scope>
    <source>
        <strain evidence="2">ATCC 700379</strain>
    </source>
</reference>
<dbReference type="RefSeq" id="WP_177184564.1">
    <property type="nucleotide sequence ID" value="NZ_FOOY01000003.1"/>
</dbReference>